<dbReference type="InterPro" id="IPR050259">
    <property type="entry name" value="SDR"/>
</dbReference>
<dbReference type="EMBL" id="JBHSQE010000009">
    <property type="protein sequence ID" value="MFC6147020.1"/>
    <property type="molecule type" value="Genomic_DNA"/>
</dbReference>
<accession>A0ABW1QFN4</accession>
<dbReference type="PRINTS" id="PR00081">
    <property type="entry name" value="GDHRDH"/>
</dbReference>
<dbReference type="PANTHER" id="PTHR42879">
    <property type="entry name" value="3-OXOACYL-(ACYL-CARRIER-PROTEIN) REDUCTASE"/>
    <property type="match status" value="1"/>
</dbReference>
<comment type="subcellular location">
    <subcellularLocation>
        <location evidence="1">Secreted</location>
        <location evidence="1">Cell wall</location>
    </subcellularLocation>
</comment>
<evidence type="ECO:0000313" key="7">
    <source>
        <dbReference type="Proteomes" id="UP001596244"/>
    </source>
</evidence>
<organism evidence="6 7">
    <name type="scientific">Corynebacterium nasicanis</name>
    <dbReference type="NCBI Taxonomy" id="1448267"/>
    <lineage>
        <taxon>Bacteria</taxon>
        <taxon>Bacillati</taxon>
        <taxon>Actinomycetota</taxon>
        <taxon>Actinomycetes</taxon>
        <taxon>Mycobacteriales</taxon>
        <taxon>Corynebacteriaceae</taxon>
        <taxon>Corynebacterium</taxon>
    </lineage>
</organism>
<sequence length="251" mass="26263">MTRPVSSLNVLVTGAGGGMCVGINARLAAAGHTVLCADLNLAAAEAAAERITAAGGRALPFELNVSSDESVAALHAAVSEQVGPIQALVNAAGILDRKYLQDHDTASFQFALDINLTGPFRLIREFGPELVEQGWGRIINISSIAGVTGYHYPSYAASKAGLSNLTRSLLVDFWGTGVTVNSICPGVVDTAMVIQEVRDQVKKKVPTEQIVTPEEIGALAAFLLTDDARSINGADLLIDGGATQVFSLFDR</sequence>
<evidence type="ECO:0000256" key="3">
    <source>
        <dbReference type="ARBA" id="ARBA00022512"/>
    </source>
</evidence>
<comment type="caution">
    <text evidence="6">The sequence shown here is derived from an EMBL/GenBank/DDBJ whole genome shotgun (WGS) entry which is preliminary data.</text>
</comment>
<dbReference type="PRINTS" id="PR00080">
    <property type="entry name" value="SDRFAMILY"/>
</dbReference>
<keyword evidence="6" id="KW-0560">Oxidoreductase</keyword>
<comment type="similarity">
    <text evidence="2">Belongs to the short-chain dehydrogenases/reductases (SDR) family.</text>
</comment>
<dbReference type="InterPro" id="IPR036291">
    <property type="entry name" value="NAD(P)-bd_dom_sf"/>
</dbReference>
<evidence type="ECO:0000256" key="4">
    <source>
        <dbReference type="ARBA" id="ARBA00040781"/>
    </source>
</evidence>
<evidence type="ECO:0000256" key="5">
    <source>
        <dbReference type="ARBA" id="ARBA00047400"/>
    </source>
</evidence>
<keyword evidence="3" id="KW-0134">Cell wall</keyword>
<dbReference type="GO" id="GO:0016491">
    <property type="term" value="F:oxidoreductase activity"/>
    <property type="evidence" value="ECO:0007669"/>
    <property type="project" value="UniProtKB-KW"/>
</dbReference>
<protein>
    <recommendedName>
        <fullName evidence="4">3-oxoacyl-[acyl-carrier-protein] reductase MabA</fullName>
    </recommendedName>
</protein>
<name>A0ABW1QFN4_9CORY</name>
<keyword evidence="3" id="KW-0964">Secreted</keyword>
<dbReference type="Gene3D" id="3.40.50.720">
    <property type="entry name" value="NAD(P)-binding Rossmann-like Domain"/>
    <property type="match status" value="1"/>
</dbReference>
<dbReference type="Pfam" id="PF13561">
    <property type="entry name" value="adh_short_C2"/>
    <property type="match status" value="1"/>
</dbReference>
<dbReference type="PANTHER" id="PTHR42879:SF2">
    <property type="entry name" value="3-OXOACYL-[ACYL-CARRIER-PROTEIN] REDUCTASE FABG"/>
    <property type="match status" value="1"/>
</dbReference>
<dbReference type="InterPro" id="IPR002347">
    <property type="entry name" value="SDR_fam"/>
</dbReference>
<proteinExistence type="inferred from homology"/>
<dbReference type="Proteomes" id="UP001596244">
    <property type="component" value="Unassembled WGS sequence"/>
</dbReference>
<evidence type="ECO:0000313" key="6">
    <source>
        <dbReference type="EMBL" id="MFC6147020.1"/>
    </source>
</evidence>
<dbReference type="RefSeq" id="WP_377001660.1">
    <property type="nucleotide sequence ID" value="NZ_JBHSQE010000009.1"/>
</dbReference>
<keyword evidence="7" id="KW-1185">Reference proteome</keyword>
<gene>
    <name evidence="6" type="ORF">ACFPUZ_09405</name>
</gene>
<dbReference type="CDD" id="cd05233">
    <property type="entry name" value="SDR_c"/>
    <property type="match status" value="1"/>
</dbReference>
<evidence type="ECO:0000256" key="2">
    <source>
        <dbReference type="ARBA" id="ARBA00006484"/>
    </source>
</evidence>
<reference evidence="7" key="1">
    <citation type="journal article" date="2019" name="Int. J. Syst. Evol. Microbiol.">
        <title>The Global Catalogue of Microorganisms (GCM) 10K type strain sequencing project: providing services to taxonomists for standard genome sequencing and annotation.</title>
        <authorList>
            <consortium name="The Broad Institute Genomics Platform"/>
            <consortium name="The Broad Institute Genome Sequencing Center for Infectious Disease"/>
            <person name="Wu L."/>
            <person name="Ma J."/>
        </authorList>
    </citation>
    <scope>NUCLEOTIDE SEQUENCE [LARGE SCALE GENOMIC DNA]</scope>
    <source>
        <strain evidence="7">CCUG 51943</strain>
    </source>
</reference>
<comment type="catalytic activity">
    <reaction evidence="5">
        <text>a (3R)-hydroxyacyl-[ACP] + NADP(+) = a 3-oxoacyl-[ACP] + NADPH + H(+)</text>
        <dbReference type="Rhea" id="RHEA:17397"/>
        <dbReference type="Rhea" id="RHEA-COMP:9916"/>
        <dbReference type="Rhea" id="RHEA-COMP:9945"/>
        <dbReference type="ChEBI" id="CHEBI:15378"/>
        <dbReference type="ChEBI" id="CHEBI:57783"/>
        <dbReference type="ChEBI" id="CHEBI:58349"/>
        <dbReference type="ChEBI" id="CHEBI:78776"/>
        <dbReference type="ChEBI" id="CHEBI:78827"/>
        <dbReference type="EC" id="1.1.1.100"/>
    </reaction>
    <physiologicalReaction direction="right-to-left" evidence="5">
        <dbReference type="Rhea" id="RHEA:17399"/>
    </physiologicalReaction>
</comment>
<evidence type="ECO:0000256" key="1">
    <source>
        <dbReference type="ARBA" id="ARBA00004191"/>
    </source>
</evidence>
<dbReference type="SUPFAM" id="SSF51735">
    <property type="entry name" value="NAD(P)-binding Rossmann-fold domains"/>
    <property type="match status" value="1"/>
</dbReference>